<reference evidence="1 2" key="1">
    <citation type="submission" date="2022-01" db="EMBL/GenBank/DDBJ databases">
        <title>Nocardioides sp. nov., an actinomycete isolated from mining soil.</title>
        <authorList>
            <person name="Liu L."/>
        </authorList>
    </citation>
    <scope>NUCLEOTIDE SEQUENCE [LARGE SCALE GENOMIC DNA]</scope>
    <source>
        <strain evidence="1 2">KLBMP 9356</strain>
    </source>
</reference>
<keyword evidence="2" id="KW-1185">Reference proteome</keyword>
<dbReference type="SUPFAM" id="SSF52540">
    <property type="entry name" value="P-loop containing nucleoside triphosphate hydrolases"/>
    <property type="match status" value="1"/>
</dbReference>
<dbReference type="PANTHER" id="PTHR37816:SF2">
    <property type="entry name" value="DNA TOPOLOGY MODULATION PROTEIN FLAR-RELATED PROTEIN"/>
    <property type="match status" value="1"/>
</dbReference>
<dbReference type="InterPro" id="IPR052922">
    <property type="entry name" value="Cytidylate_Kinase-2"/>
</dbReference>
<dbReference type="RefSeq" id="WP_236402429.1">
    <property type="nucleotide sequence ID" value="NZ_JAKJHZ010000007.1"/>
</dbReference>
<organism evidence="1 2">
    <name type="scientific">Nocardioides potassii</name>
    <dbReference type="NCBI Taxonomy" id="2911371"/>
    <lineage>
        <taxon>Bacteria</taxon>
        <taxon>Bacillati</taxon>
        <taxon>Actinomycetota</taxon>
        <taxon>Actinomycetes</taxon>
        <taxon>Propionibacteriales</taxon>
        <taxon>Nocardioidaceae</taxon>
        <taxon>Nocardioides</taxon>
    </lineage>
</organism>
<sequence>MNGSRSMTPCRVLVIGATASGTTTLGRALADRWSVPHADTDDYFWVPSDPPFVEKRDEARRLELMQEMFLPRRAWVLTGSVMGWGEPLLDHVDVLVFCSLDPDVRLQRLRAREAVRYGDRIRAGGDLETAHQEFVSWAAGYEVPDFPGRSRTLHEEWMTRFSGPIVRLDTARTVAELVDELVSS</sequence>
<dbReference type="Proteomes" id="UP001201161">
    <property type="component" value="Unassembled WGS sequence"/>
</dbReference>
<dbReference type="InterPro" id="IPR027417">
    <property type="entry name" value="P-loop_NTPase"/>
</dbReference>
<evidence type="ECO:0008006" key="3">
    <source>
        <dbReference type="Google" id="ProtNLM"/>
    </source>
</evidence>
<comment type="caution">
    <text evidence="1">The sequence shown here is derived from an EMBL/GenBank/DDBJ whole genome shotgun (WGS) entry which is preliminary data.</text>
</comment>
<protein>
    <recommendedName>
        <fullName evidence="3">Adenylate kinase</fullName>
    </recommendedName>
</protein>
<proteinExistence type="predicted"/>
<dbReference type="PANTHER" id="PTHR37816">
    <property type="entry name" value="YALI0E33011P"/>
    <property type="match status" value="1"/>
</dbReference>
<gene>
    <name evidence="1" type="ORF">L2K70_12560</name>
</gene>
<dbReference type="NCBIfam" id="NF004861">
    <property type="entry name" value="PRK06217.1"/>
    <property type="match status" value="1"/>
</dbReference>
<dbReference type="EMBL" id="JAKJHZ010000007">
    <property type="protein sequence ID" value="MCF6378437.1"/>
    <property type="molecule type" value="Genomic_DNA"/>
</dbReference>
<accession>A0ABS9HB63</accession>
<evidence type="ECO:0000313" key="1">
    <source>
        <dbReference type="EMBL" id="MCF6378437.1"/>
    </source>
</evidence>
<name>A0ABS9HB63_9ACTN</name>
<dbReference type="Gene3D" id="3.40.50.300">
    <property type="entry name" value="P-loop containing nucleotide triphosphate hydrolases"/>
    <property type="match status" value="1"/>
</dbReference>
<evidence type="ECO:0000313" key="2">
    <source>
        <dbReference type="Proteomes" id="UP001201161"/>
    </source>
</evidence>